<dbReference type="AlphaFoldDB" id="E2BCQ9"/>
<dbReference type="InParanoid" id="E2BCQ9"/>
<dbReference type="OrthoDB" id="6624120at2759"/>
<proteinExistence type="predicted"/>
<feature type="non-terminal residue" evidence="2">
    <location>
        <position position="267"/>
    </location>
</feature>
<keyword evidence="3" id="KW-1185">Reference proteome</keyword>
<dbReference type="Proteomes" id="UP000008237">
    <property type="component" value="Unassembled WGS sequence"/>
</dbReference>
<feature type="domain" description="Transposable element P transposase-like GTP-binding insertion" evidence="1">
    <location>
        <begin position="79"/>
        <end position="170"/>
    </location>
</feature>
<organism evidence="3">
    <name type="scientific">Harpegnathos saltator</name>
    <name type="common">Jerdon's jumping ant</name>
    <dbReference type="NCBI Taxonomy" id="610380"/>
    <lineage>
        <taxon>Eukaryota</taxon>
        <taxon>Metazoa</taxon>
        <taxon>Ecdysozoa</taxon>
        <taxon>Arthropoda</taxon>
        <taxon>Hexapoda</taxon>
        <taxon>Insecta</taxon>
        <taxon>Pterygota</taxon>
        <taxon>Neoptera</taxon>
        <taxon>Endopterygota</taxon>
        <taxon>Hymenoptera</taxon>
        <taxon>Apocrita</taxon>
        <taxon>Aculeata</taxon>
        <taxon>Formicoidea</taxon>
        <taxon>Formicidae</taxon>
        <taxon>Ponerinae</taxon>
        <taxon>Ponerini</taxon>
        <taxon>Harpegnathos</taxon>
    </lineage>
</organism>
<dbReference type="InterPro" id="IPR048366">
    <property type="entry name" value="TNP-like_GBD"/>
</dbReference>
<evidence type="ECO:0000313" key="3">
    <source>
        <dbReference type="Proteomes" id="UP000008237"/>
    </source>
</evidence>
<dbReference type="STRING" id="610380.E2BCQ9"/>
<sequence length="267" mass="30281">VVVPNDMGPNNLAMWRTFRVGFAGRHSLITNSIIYPVDNNRKLWFIADTGHLLKNLKYCLLNNKTITLPEKFTNANNLSSSVVYCSHLEELAELQENLQLKLTSKIKVDDFSSSTFQKMKVNKAKNFFSRDVSGSLKFITTQDPKKEYQTTALFIEIISKWFTVMTSHTPNLALRKLPRDEVSKNKFEQTIAFLESIIDIFQEMLVGNGTQFKPVQRGVIITSKSVIELSTYLINEKGYVLGGRLTSDCVENIFSCVRAKQPSPNAL</sequence>
<evidence type="ECO:0000313" key="2">
    <source>
        <dbReference type="EMBL" id="EFN86525.1"/>
    </source>
</evidence>
<dbReference type="EMBL" id="GL447351">
    <property type="protein sequence ID" value="EFN86525.1"/>
    <property type="molecule type" value="Genomic_DNA"/>
</dbReference>
<evidence type="ECO:0000259" key="1">
    <source>
        <dbReference type="Pfam" id="PF21788"/>
    </source>
</evidence>
<gene>
    <name evidence="2" type="ORF">EAI_03043</name>
</gene>
<feature type="non-terminal residue" evidence="2">
    <location>
        <position position="1"/>
    </location>
</feature>
<reference evidence="2 3" key="1">
    <citation type="journal article" date="2010" name="Science">
        <title>Genomic comparison of the ants Camponotus floridanus and Harpegnathos saltator.</title>
        <authorList>
            <person name="Bonasio R."/>
            <person name="Zhang G."/>
            <person name="Ye C."/>
            <person name="Mutti N.S."/>
            <person name="Fang X."/>
            <person name="Qin N."/>
            <person name="Donahue G."/>
            <person name="Yang P."/>
            <person name="Li Q."/>
            <person name="Li C."/>
            <person name="Zhang P."/>
            <person name="Huang Z."/>
            <person name="Berger S.L."/>
            <person name="Reinberg D."/>
            <person name="Wang J."/>
            <person name="Liebig J."/>
        </authorList>
    </citation>
    <scope>NUCLEOTIDE SEQUENCE [LARGE SCALE GENOMIC DNA]</scope>
    <source>
        <strain evidence="2 3">R22 G/1</strain>
    </source>
</reference>
<name>E2BCQ9_HARSA</name>
<dbReference type="Pfam" id="PF21788">
    <property type="entry name" value="TNP-like_GBD"/>
    <property type="match status" value="1"/>
</dbReference>
<dbReference type="OMA" id="DCVENIF"/>
<protein>
    <recommendedName>
        <fullName evidence="1">Transposable element P transposase-like GTP-binding insertion domain-containing protein</fullName>
    </recommendedName>
</protein>
<accession>E2BCQ9</accession>